<organism evidence="1 2">
    <name type="scientific">Dactylonectria macrodidyma</name>
    <dbReference type="NCBI Taxonomy" id="307937"/>
    <lineage>
        <taxon>Eukaryota</taxon>
        <taxon>Fungi</taxon>
        <taxon>Dikarya</taxon>
        <taxon>Ascomycota</taxon>
        <taxon>Pezizomycotina</taxon>
        <taxon>Sordariomycetes</taxon>
        <taxon>Hypocreomycetidae</taxon>
        <taxon>Hypocreales</taxon>
        <taxon>Nectriaceae</taxon>
        <taxon>Dactylonectria</taxon>
    </lineage>
</organism>
<accession>A0A9P9DWJ5</accession>
<proteinExistence type="predicted"/>
<evidence type="ECO:0000313" key="1">
    <source>
        <dbReference type="EMBL" id="KAH7127569.1"/>
    </source>
</evidence>
<comment type="caution">
    <text evidence="1">The sequence shown here is derived from an EMBL/GenBank/DDBJ whole genome shotgun (WGS) entry which is preliminary data.</text>
</comment>
<dbReference type="Proteomes" id="UP000738349">
    <property type="component" value="Unassembled WGS sequence"/>
</dbReference>
<name>A0A9P9DWJ5_9HYPO</name>
<protein>
    <submittedName>
        <fullName evidence="1">Uncharacterized protein</fullName>
    </submittedName>
</protein>
<keyword evidence="2" id="KW-1185">Reference proteome</keyword>
<reference evidence="1" key="1">
    <citation type="journal article" date="2021" name="Nat. Commun.">
        <title>Genetic determinants of endophytism in the Arabidopsis root mycobiome.</title>
        <authorList>
            <person name="Mesny F."/>
            <person name="Miyauchi S."/>
            <person name="Thiergart T."/>
            <person name="Pickel B."/>
            <person name="Atanasova L."/>
            <person name="Karlsson M."/>
            <person name="Huettel B."/>
            <person name="Barry K.W."/>
            <person name="Haridas S."/>
            <person name="Chen C."/>
            <person name="Bauer D."/>
            <person name="Andreopoulos W."/>
            <person name="Pangilinan J."/>
            <person name="LaButti K."/>
            <person name="Riley R."/>
            <person name="Lipzen A."/>
            <person name="Clum A."/>
            <person name="Drula E."/>
            <person name="Henrissat B."/>
            <person name="Kohler A."/>
            <person name="Grigoriev I.V."/>
            <person name="Martin F.M."/>
            <person name="Hacquard S."/>
        </authorList>
    </citation>
    <scope>NUCLEOTIDE SEQUENCE</scope>
    <source>
        <strain evidence="1">MPI-CAGE-AT-0147</strain>
    </source>
</reference>
<gene>
    <name evidence="1" type="ORF">EDB81DRAFT_889363</name>
</gene>
<dbReference type="AlphaFoldDB" id="A0A9P9DWJ5"/>
<sequence length="174" mass="18694">MSTAQPLKPPSTSLAVLLQPADGYRLIPCLPCVQFIASEDLSLPPRRACNSGRCYPCVQNNCECETLTIPLALAAGNLVKALLAMLAAHPSLGDVDFPNLTRETMLSLSQDQIAKMKLNSTSLVHYNIACGLAPITTESATISDGTPSLPGWTAPSYDPVADSLWFFTMMTEDY</sequence>
<evidence type="ECO:0000313" key="2">
    <source>
        <dbReference type="Proteomes" id="UP000738349"/>
    </source>
</evidence>
<dbReference type="EMBL" id="JAGMUV010000019">
    <property type="protein sequence ID" value="KAH7127569.1"/>
    <property type="molecule type" value="Genomic_DNA"/>
</dbReference>